<evidence type="ECO:0000313" key="3">
    <source>
        <dbReference type="Proteomes" id="UP000758856"/>
    </source>
</evidence>
<dbReference type="EMBL" id="JAFBCY010000001">
    <property type="protein sequence ID" value="MBM7850085.1"/>
    <property type="molecule type" value="Genomic_DNA"/>
</dbReference>
<dbReference type="InterPro" id="IPR036287">
    <property type="entry name" value="Rv1873-like_sf"/>
</dbReference>
<protein>
    <submittedName>
        <fullName evidence="2">Uncharacterized protein (DUF1810 family)</fullName>
    </submittedName>
</protein>
<dbReference type="Gene3D" id="1.25.40.380">
    <property type="entry name" value="Protein of unknown function DUF1810"/>
    <property type="match status" value="1"/>
</dbReference>
<gene>
    <name evidence="1" type="ORF">GCM10008170_13950</name>
    <name evidence="2" type="ORF">JOD31_000297</name>
</gene>
<organism evidence="1 4">
    <name type="scientific">Methylopila capsulata</name>
    <dbReference type="NCBI Taxonomy" id="61654"/>
    <lineage>
        <taxon>Bacteria</taxon>
        <taxon>Pseudomonadati</taxon>
        <taxon>Pseudomonadota</taxon>
        <taxon>Alphaproteobacteria</taxon>
        <taxon>Hyphomicrobiales</taxon>
        <taxon>Methylopilaceae</taxon>
        <taxon>Methylopila</taxon>
    </lineage>
</organism>
<dbReference type="Proteomes" id="UP000758856">
    <property type="component" value="Unassembled WGS sequence"/>
</dbReference>
<reference evidence="1" key="1">
    <citation type="journal article" date="2014" name="Int. J. Syst. Evol. Microbiol.">
        <title>Complete genome sequence of Corynebacterium casei LMG S-19264T (=DSM 44701T), isolated from a smear-ripened cheese.</title>
        <authorList>
            <consortium name="US DOE Joint Genome Institute (JGI-PGF)"/>
            <person name="Walter F."/>
            <person name="Albersmeier A."/>
            <person name="Kalinowski J."/>
            <person name="Ruckert C."/>
        </authorList>
    </citation>
    <scope>NUCLEOTIDE SEQUENCE</scope>
    <source>
        <strain evidence="1">VKM B-1606</strain>
    </source>
</reference>
<dbReference type="EMBL" id="BSFF01000002">
    <property type="protein sequence ID" value="GLK55376.1"/>
    <property type="molecule type" value="Genomic_DNA"/>
</dbReference>
<dbReference type="RefSeq" id="WP_204948551.1">
    <property type="nucleotide sequence ID" value="NZ_BSFF01000002.1"/>
</dbReference>
<reference evidence="1" key="3">
    <citation type="submission" date="2023-01" db="EMBL/GenBank/DDBJ databases">
        <authorList>
            <person name="Sun Q."/>
            <person name="Evtushenko L."/>
        </authorList>
    </citation>
    <scope>NUCLEOTIDE SEQUENCE</scope>
    <source>
        <strain evidence="1">VKM B-1606</strain>
    </source>
</reference>
<dbReference type="Pfam" id="PF08837">
    <property type="entry name" value="DUF1810"/>
    <property type="match status" value="1"/>
</dbReference>
<dbReference type="Proteomes" id="UP001143400">
    <property type="component" value="Unassembled WGS sequence"/>
</dbReference>
<dbReference type="InterPro" id="IPR014937">
    <property type="entry name" value="DUF1810"/>
</dbReference>
<accession>A0A9W6MRW5</accession>
<name>A0A9W6MRW5_9HYPH</name>
<dbReference type="AlphaFoldDB" id="A0A9W6MRW5"/>
<evidence type="ECO:0000313" key="1">
    <source>
        <dbReference type="EMBL" id="GLK55376.1"/>
    </source>
</evidence>
<keyword evidence="3" id="KW-1185">Reference proteome</keyword>
<reference evidence="2 3" key="2">
    <citation type="submission" date="2021-01" db="EMBL/GenBank/DDBJ databases">
        <title>Genomic Encyclopedia of Type Strains, Phase IV (KMG-IV): sequencing the most valuable type-strain genomes for metagenomic binning, comparative biology and taxonomic classification.</title>
        <authorList>
            <person name="Goeker M."/>
        </authorList>
    </citation>
    <scope>NUCLEOTIDE SEQUENCE [LARGE SCALE GENOMIC DNA]</scope>
    <source>
        <strain evidence="2 3">DSM 6130</strain>
    </source>
</reference>
<proteinExistence type="predicted"/>
<sequence>MGADPFNLDRFLLAQERIHETALAELRAGRKRSHWMWFVFPQVRGLGASPMATFYGVASIEEAQAYLAHPTLGPRLGESFEATLDHAGRDLRDIFESPDDMKFRSSATLFAQASLAGGVFERALVAFCAGERDEKTLERLAEPKGR</sequence>
<dbReference type="PIRSF" id="PIRSF008546">
    <property type="entry name" value="UCP008546"/>
    <property type="match status" value="1"/>
</dbReference>
<evidence type="ECO:0000313" key="2">
    <source>
        <dbReference type="EMBL" id="MBM7850085.1"/>
    </source>
</evidence>
<comment type="caution">
    <text evidence="1">The sequence shown here is derived from an EMBL/GenBank/DDBJ whole genome shotgun (WGS) entry which is preliminary data.</text>
</comment>
<dbReference type="SUPFAM" id="SSF140736">
    <property type="entry name" value="Rv1873-like"/>
    <property type="match status" value="1"/>
</dbReference>
<evidence type="ECO:0000313" key="4">
    <source>
        <dbReference type="Proteomes" id="UP001143400"/>
    </source>
</evidence>